<dbReference type="AlphaFoldDB" id="A0A7N2LR50"/>
<keyword evidence="2" id="KW-0472">Membrane</keyword>
<evidence type="ECO:0000313" key="3">
    <source>
        <dbReference type="EnsemblPlants" id="QL05p050654:mrna"/>
    </source>
</evidence>
<organism evidence="3 4">
    <name type="scientific">Quercus lobata</name>
    <name type="common">Valley oak</name>
    <dbReference type="NCBI Taxonomy" id="97700"/>
    <lineage>
        <taxon>Eukaryota</taxon>
        <taxon>Viridiplantae</taxon>
        <taxon>Streptophyta</taxon>
        <taxon>Embryophyta</taxon>
        <taxon>Tracheophyta</taxon>
        <taxon>Spermatophyta</taxon>
        <taxon>Magnoliopsida</taxon>
        <taxon>eudicotyledons</taxon>
        <taxon>Gunneridae</taxon>
        <taxon>Pentapetalae</taxon>
        <taxon>rosids</taxon>
        <taxon>fabids</taxon>
        <taxon>Fagales</taxon>
        <taxon>Fagaceae</taxon>
        <taxon>Quercus</taxon>
    </lineage>
</organism>
<feature type="transmembrane region" description="Helical" evidence="2">
    <location>
        <begin position="28"/>
        <end position="51"/>
    </location>
</feature>
<reference evidence="3" key="2">
    <citation type="submission" date="2021-01" db="UniProtKB">
        <authorList>
            <consortium name="EnsemblPlants"/>
        </authorList>
    </citation>
    <scope>IDENTIFICATION</scope>
</reference>
<feature type="transmembrane region" description="Helical" evidence="2">
    <location>
        <begin position="6"/>
        <end position="21"/>
    </location>
</feature>
<evidence type="ECO:0000313" key="4">
    <source>
        <dbReference type="Proteomes" id="UP000594261"/>
    </source>
</evidence>
<keyword evidence="2" id="KW-0812">Transmembrane</keyword>
<dbReference type="EMBL" id="LRBV02000005">
    <property type="status" value="NOT_ANNOTATED_CDS"/>
    <property type="molecule type" value="Genomic_DNA"/>
</dbReference>
<name>A0A7N2LR50_QUELO</name>
<dbReference type="EnsemblPlants" id="QL05p050654:mrna">
    <property type="protein sequence ID" value="QL05p050654:mrna"/>
    <property type="gene ID" value="QL05p050654"/>
</dbReference>
<dbReference type="Gramene" id="QL05p050654:mrna">
    <property type="protein sequence ID" value="QL05p050654:mrna"/>
    <property type="gene ID" value="QL05p050654"/>
</dbReference>
<sequence>MKECLIILSVIVVFIVFEYFIERVRDRVLDVAIPVALMGVFVTALRFLFLTTFPRCIWLRWVIVVVLCAAFYFSFDNRALIHPRLLELSFPHNIYEIPGRSLKERQLQSYISPYFPCQFTPPQSMSRRFTAATHNSHLSSCPIPLRLSWYFVGRVFLLKKREVFSLLSFCPESPSYSSKTLISLSHSSTDALQKTMLSSAKSKWDTRRAPLHTATPLICPSLSSFLSIAKNPSVQSWKRSRRADVCRYDLKWKERYFKSEESYQKQWRQKIDLEKNLSILESEKDVLQKKCIEDKNTLTINSENQKKLASEQLEVAKEKIQELERRCRGTGIQGSQIQCILPNRFYSFTMRHPLMVVGTADRNLIVFNLQNPLVTFSSNKMNQ</sequence>
<dbReference type="InParanoid" id="A0A7N2LR50"/>
<evidence type="ECO:0000256" key="1">
    <source>
        <dbReference type="SAM" id="Coils"/>
    </source>
</evidence>
<keyword evidence="2" id="KW-1133">Transmembrane helix</keyword>
<feature type="coiled-coil region" evidence="1">
    <location>
        <begin position="270"/>
        <end position="333"/>
    </location>
</feature>
<protein>
    <submittedName>
        <fullName evidence="3">Uncharacterized protein</fullName>
    </submittedName>
</protein>
<evidence type="ECO:0000256" key="2">
    <source>
        <dbReference type="SAM" id="Phobius"/>
    </source>
</evidence>
<keyword evidence="4" id="KW-1185">Reference proteome</keyword>
<feature type="transmembrane region" description="Helical" evidence="2">
    <location>
        <begin position="57"/>
        <end position="75"/>
    </location>
</feature>
<proteinExistence type="predicted"/>
<dbReference type="Proteomes" id="UP000594261">
    <property type="component" value="Chromosome 5"/>
</dbReference>
<accession>A0A7N2LR50</accession>
<reference evidence="3 4" key="1">
    <citation type="journal article" date="2016" name="G3 (Bethesda)">
        <title>First Draft Assembly and Annotation of the Genome of a California Endemic Oak Quercus lobata Nee (Fagaceae).</title>
        <authorList>
            <person name="Sork V.L."/>
            <person name="Fitz-Gibbon S.T."/>
            <person name="Puiu D."/>
            <person name="Crepeau M."/>
            <person name="Gugger P.F."/>
            <person name="Sherman R."/>
            <person name="Stevens K."/>
            <person name="Langley C.H."/>
            <person name="Pellegrini M."/>
            <person name="Salzberg S.L."/>
        </authorList>
    </citation>
    <scope>NUCLEOTIDE SEQUENCE [LARGE SCALE GENOMIC DNA]</scope>
    <source>
        <strain evidence="3 4">cv. SW786</strain>
    </source>
</reference>
<keyword evidence="1" id="KW-0175">Coiled coil</keyword>